<evidence type="ECO:0000313" key="2">
    <source>
        <dbReference type="EMBL" id="MDD1779795.1"/>
    </source>
</evidence>
<evidence type="ECO:0000256" key="1">
    <source>
        <dbReference type="SAM" id="Phobius"/>
    </source>
</evidence>
<reference evidence="2" key="1">
    <citation type="submission" date="2021-12" db="EMBL/GenBank/DDBJ databases">
        <title>Enterovibrio ZSDZ35 sp. nov. and Enterovibrio ZSDZ42 sp. nov., isolated from coastal seawater in Qingdao.</title>
        <authorList>
            <person name="Zhang P."/>
        </authorList>
    </citation>
    <scope>NUCLEOTIDE SEQUENCE</scope>
    <source>
        <strain evidence="2">ZSDZ35</strain>
    </source>
</reference>
<proteinExistence type="predicted"/>
<feature type="transmembrane region" description="Helical" evidence="1">
    <location>
        <begin position="64"/>
        <end position="84"/>
    </location>
</feature>
<keyword evidence="1" id="KW-1133">Transmembrane helix</keyword>
<evidence type="ECO:0000313" key="3">
    <source>
        <dbReference type="Proteomes" id="UP001149821"/>
    </source>
</evidence>
<dbReference type="RefSeq" id="WP_274139607.1">
    <property type="nucleotide sequence ID" value="NZ_JAJUBB010000001.1"/>
</dbReference>
<gene>
    <name evidence="2" type="ORF">LRP49_01180</name>
</gene>
<organism evidence="2 3">
    <name type="scientific">Enterovibrio qingdaonensis</name>
    <dbReference type="NCBI Taxonomy" id="2899818"/>
    <lineage>
        <taxon>Bacteria</taxon>
        <taxon>Pseudomonadati</taxon>
        <taxon>Pseudomonadota</taxon>
        <taxon>Gammaproteobacteria</taxon>
        <taxon>Vibrionales</taxon>
        <taxon>Vibrionaceae</taxon>
        <taxon>Enterovibrio</taxon>
    </lineage>
</organism>
<dbReference type="Proteomes" id="UP001149821">
    <property type="component" value="Unassembled WGS sequence"/>
</dbReference>
<sequence length="143" mass="15716">MKTESARFTLDDTHLNVGSHAYRLSSIGSVEVKSSSVNHYAAKVLFFALSAVTIVWLLCPDGYAQLFSPLAFLCGAVFSHCVFGRHSLRIKMLRLDNLASHWITISSGNSDEACESLQTQAEQISRLIAGNKEKTRLARLSIA</sequence>
<accession>A0ABT5QFN9</accession>
<comment type="caution">
    <text evidence="2">The sequence shown here is derived from an EMBL/GenBank/DDBJ whole genome shotgun (WGS) entry which is preliminary data.</text>
</comment>
<keyword evidence="1" id="KW-0812">Transmembrane</keyword>
<feature type="transmembrane region" description="Helical" evidence="1">
    <location>
        <begin position="40"/>
        <end position="58"/>
    </location>
</feature>
<keyword evidence="1" id="KW-0472">Membrane</keyword>
<dbReference type="EMBL" id="JAJUBB010000001">
    <property type="protein sequence ID" value="MDD1779795.1"/>
    <property type="molecule type" value="Genomic_DNA"/>
</dbReference>
<keyword evidence="3" id="KW-1185">Reference proteome</keyword>
<name>A0ABT5QFN9_9GAMM</name>
<protein>
    <submittedName>
        <fullName evidence="2">Uncharacterized protein</fullName>
    </submittedName>
</protein>